<keyword evidence="3" id="KW-1185">Reference proteome</keyword>
<organism evidence="2 3">
    <name type="scientific">Trichoderma gamsii</name>
    <dbReference type="NCBI Taxonomy" id="398673"/>
    <lineage>
        <taxon>Eukaryota</taxon>
        <taxon>Fungi</taxon>
        <taxon>Dikarya</taxon>
        <taxon>Ascomycota</taxon>
        <taxon>Pezizomycotina</taxon>
        <taxon>Sordariomycetes</taxon>
        <taxon>Hypocreomycetidae</taxon>
        <taxon>Hypocreales</taxon>
        <taxon>Hypocreaceae</taxon>
        <taxon>Trichoderma</taxon>
    </lineage>
</organism>
<dbReference type="Proteomes" id="UP000054821">
    <property type="component" value="Unassembled WGS sequence"/>
</dbReference>
<dbReference type="GeneID" id="29983631"/>
<proteinExistence type="predicted"/>
<evidence type="ECO:0000256" key="1">
    <source>
        <dbReference type="SAM" id="MobiDB-lite"/>
    </source>
</evidence>
<sequence length="605" mass="68224">MRHFPPPSPQEIKTPRDSKPLKHRIHALRTLPTVLSAILAILLLGNLSSTTPALPSSSDVEPKLQEPPSHISDEPPEQFVAPSHQPPPLHLQQKIIKYNGSSWLEDERSLSTSFSSSVTLDAEWILLPPLKTRQPIYCYYDTDKQATVDERDAETELLLTWRRAWWAQGFRPVVLSAADAMNNSFYDQVQRMPLTSELRQDLMRWLAWDAMGGGILSEFTVFPIVPQQDELVPFLSTGVFPSLTKWTDLDNAFIVGQKADVHSALQTILQIEHIHETTSVTAALSDTAVAVNTTSRPLAYYSPNIIETKYAKVIQKADRAGTLRNLNKLINYHLLVIWQNSFSEGIEVMKPLPKHATAMVAGAWKLAQSLASCPESPMLSSCPPNIPKCSPCVASPMAVTVLPRLRFHNSPDVFTIGAVPHPWSFALVNNLRESINVTWILESPRDTWLSAVTQAYLGSGVTSSRRVVQFKELVAGEANSTQFLWLLADDEIPSDLEWHFGFTIPDKGMDDGKSLSPVPAIRLLKDEEEPDRVKQVAHEQVLLDRAKQVVMMSKPFINGTEMRTSLEAWNMADTEAWRFTRAFHARRFLEREEWEKTYRQRRGIN</sequence>
<evidence type="ECO:0000313" key="3">
    <source>
        <dbReference type="Proteomes" id="UP000054821"/>
    </source>
</evidence>
<dbReference type="RefSeq" id="XP_018663245.1">
    <property type="nucleotide sequence ID" value="XM_018803548.1"/>
</dbReference>
<evidence type="ECO:0000313" key="2">
    <source>
        <dbReference type="EMBL" id="PON26052.1"/>
    </source>
</evidence>
<gene>
    <name evidence="2" type="ORF">TGAM01_v204996</name>
</gene>
<accession>A0A2P4ZP24</accession>
<feature type="region of interest" description="Disordered" evidence="1">
    <location>
        <begin position="1"/>
        <end position="20"/>
    </location>
</feature>
<dbReference type="EMBL" id="JPDN02000015">
    <property type="protein sequence ID" value="PON26052.1"/>
    <property type="molecule type" value="Genomic_DNA"/>
</dbReference>
<dbReference type="AlphaFoldDB" id="A0A2P4ZP24"/>
<dbReference type="PANTHER" id="PTHR42055">
    <property type="entry name" value="YALI0E03476P"/>
    <property type="match status" value="1"/>
</dbReference>
<dbReference type="PANTHER" id="PTHR42055:SF1">
    <property type="entry name" value="YALI0E03476P"/>
    <property type="match status" value="1"/>
</dbReference>
<reference evidence="2 3" key="1">
    <citation type="journal article" date="2016" name="Genome Announc.">
        <title>Draft Whole-Genome Sequence of Trichoderma gamsii T6085, a Promising Biocontrol Agent of Fusarium Head Blight on Wheat.</title>
        <authorList>
            <person name="Baroncelli R."/>
            <person name="Zapparata A."/>
            <person name="Piaggeschi G."/>
            <person name="Sarrocco S."/>
            <person name="Vannacci G."/>
        </authorList>
    </citation>
    <scope>NUCLEOTIDE SEQUENCE [LARGE SCALE GENOMIC DNA]</scope>
    <source>
        <strain evidence="2 3">T6085</strain>
    </source>
</reference>
<feature type="region of interest" description="Disordered" evidence="1">
    <location>
        <begin position="52"/>
        <end position="84"/>
    </location>
</feature>
<protein>
    <submittedName>
        <fullName evidence="2">Uncharacterized protein</fullName>
    </submittedName>
</protein>
<name>A0A2P4ZP24_9HYPO</name>
<comment type="caution">
    <text evidence="2">The sequence shown here is derived from an EMBL/GenBank/DDBJ whole genome shotgun (WGS) entry which is preliminary data.</text>
</comment>